<keyword evidence="1" id="KW-0349">Heme</keyword>
<feature type="transmembrane region" description="Helical" evidence="2">
    <location>
        <begin position="6"/>
        <end position="31"/>
    </location>
</feature>
<sequence length="515" mass="58283">MALSIFFSMPLFLMSGGLLLICYLVVSFISYRRLSHIPGPRLWGWSILPLFHLHGTGQIYNKFGELATKYGPLVRIGPNYLLASDPEVHRRMAAPRSPYTRSLWYRAARLTPGVDNVLSEIDESRHNELRKRMAAGYSGKENPHLESDIDECILDLMNLINRKYVSADGSVRMEFARKVQYFTSDIMSKLSFDAKFHDLRDDNDNYGYIHEVETIYPNIFVVSVIPAVIDFFTKLGVLDWVTPSEDSKLGVGKIQAITRAQIASRFDSEEQPKDGQHDMLGSFIRHGLTRKELEQESMLQLAAGSDTSATAIRATMLCILRDPRVHKKLVAEIDEAVKEHKISSSETEVIPDAQARTLPYLQAVIKEGMRWFPPIAGLLAKQVPLGGDTICGRFVPEGTAIAYSANAIHHSASLFGPDEYTFRPERWIHTSQGGDEPSAAKLSEMERNNELLFGYGKYQCLGKGIALMELNKIYVELLRRFEFTLLHPDDPWKTRCFGIHLQEGLWVTVKRRNTA</sequence>
<keyword evidence="2" id="KW-0472">Membrane</keyword>
<dbReference type="OrthoDB" id="3934656at2759"/>
<dbReference type="SUPFAM" id="SSF48264">
    <property type="entry name" value="Cytochrome P450"/>
    <property type="match status" value="1"/>
</dbReference>
<dbReference type="GO" id="GO:0020037">
    <property type="term" value="F:heme binding"/>
    <property type="evidence" value="ECO:0007669"/>
    <property type="project" value="InterPro"/>
</dbReference>
<proteinExistence type="predicted"/>
<keyword evidence="2" id="KW-0812">Transmembrane</keyword>
<organism evidence="3 4">
    <name type="scientific">Rhinocladiella mackenziei CBS 650.93</name>
    <dbReference type="NCBI Taxonomy" id="1442369"/>
    <lineage>
        <taxon>Eukaryota</taxon>
        <taxon>Fungi</taxon>
        <taxon>Dikarya</taxon>
        <taxon>Ascomycota</taxon>
        <taxon>Pezizomycotina</taxon>
        <taxon>Eurotiomycetes</taxon>
        <taxon>Chaetothyriomycetidae</taxon>
        <taxon>Chaetothyriales</taxon>
        <taxon>Herpotrichiellaceae</taxon>
        <taxon>Rhinocladiella</taxon>
    </lineage>
</organism>
<keyword evidence="1" id="KW-0479">Metal-binding</keyword>
<dbReference type="InterPro" id="IPR050121">
    <property type="entry name" value="Cytochrome_P450_monoxygenase"/>
</dbReference>
<reference evidence="3 4" key="1">
    <citation type="submission" date="2015-01" db="EMBL/GenBank/DDBJ databases">
        <title>The Genome Sequence of Rhinocladiella mackenzie CBS 650.93.</title>
        <authorList>
            <consortium name="The Broad Institute Genomics Platform"/>
            <person name="Cuomo C."/>
            <person name="de Hoog S."/>
            <person name="Gorbushina A."/>
            <person name="Stielow B."/>
            <person name="Teixiera M."/>
            <person name="Abouelleil A."/>
            <person name="Chapman S.B."/>
            <person name="Priest M."/>
            <person name="Young S.K."/>
            <person name="Wortman J."/>
            <person name="Nusbaum C."/>
            <person name="Birren B."/>
        </authorList>
    </citation>
    <scope>NUCLEOTIDE SEQUENCE [LARGE SCALE GENOMIC DNA]</scope>
    <source>
        <strain evidence="3 4">CBS 650.93</strain>
    </source>
</reference>
<dbReference type="HOGENOM" id="CLU_001570_14_0_1"/>
<evidence type="ECO:0000256" key="1">
    <source>
        <dbReference type="PIRSR" id="PIRSR602401-1"/>
    </source>
</evidence>
<dbReference type="Pfam" id="PF00067">
    <property type="entry name" value="p450"/>
    <property type="match status" value="1"/>
</dbReference>
<dbReference type="PANTHER" id="PTHR24305">
    <property type="entry name" value="CYTOCHROME P450"/>
    <property type="match status" value="1"/>
</dbReference>
<evidence type="ECO:0000313" key="3">
    <source>
        <dbReference type="EMBL" id="KIX07159.1"/>
    </source>
</evidence>
<dbReference type="RefSeq" id="XP_013274295.1">
    <property type="nucleotide sequence ID" value="XM_013418841.1"/>
</dbReference>
<gene>
    <name evidence="3" type="ORF">Z518_01812</name>
</gene>
<name>A0A0D2IMY7_9EURO</name>
<dbReference type="EMBL" id="KN847476">
    <property type="protein sequence ID" value="KIX07159.1"/>
    <property type="molecule type" value="Genomic_DNA"/>
</dbReference>
<dbReference type="PANTHER" id="PTHR24305:SF168">
    <property type="entry name" value="P450, PUTATIVE (EUROFUNG)-RELATED"/>
    <property type="match status" value="1"/>
</dbReference>
<dbReference type="Gene3D" id="1.10.630.10">
    <property type="entry name" value="Cytochrome P450"/>
    <property type="match status" value="1"/>
</dbReference>
<dbReference type="PRINTS" id="PR00463">
    <property type="entry name" value="EP450I"/>
</dbReference>
<dbReference type="InterPro" id="IPR001128">
    <property type="entry name" value="Cyt_P450"/>
</dbReference>
<dbReference type="CDD" id="cd11060">
    <property type="entry name" value="CYP57A1-like"/>
    <property type="match status" value="1"/>
</dbReference>
<keyword evidence="2" id="KW-1133">Transmembrane helix</keyword>
<dbReference type="InterPro" id="IPR002401">
    <property type="entry name" value="Cyt_P450_E_grp-I"/>
</dbReference>
<comment type="cofactor">
    <cofactor evidence="1">
        <name>heme</name>
        <dbReference type="ChEBI" id="CHEBI:30413"/>
    </cofactor>
</comment>
<dbReference type="VEuPathDB" id="FungiDB:Z518_01812"/>
<dbReference type="AlphaFoldDB" id="A0A0D2IMY7"/>
<dbReference type="GO" id="GO:0004497">
    <property type="term" value="F:monooxygenase activity"/>
    <property type="evidence" value="ECO:0007669"/>
    <property type="project" value="InterPro"/>
</dbReference>
<dbReference type="PRINTS" id="PR00385">
    <property type="entry name" value="P450"/>
</dbReference>
<dbReference type="GO" id="GO:0005506">
    <property type="term" value="F:iron ion binding"/>
    <property type="evidence" value="ECO:0007669"/>
    <property type="project" value="InterPro"/>
</dbReference>
<keyword evidence="1" id="KW-0408">Iron</keyword>
<dbReference type="GO" id="GO:0016705">
    <property type="term" value="F:oxidoreductase activity, acting on paired donors, with incorporation or reduction of molecular oxygen"/>
    <property type="evidence" value="ECO:0007669"/>
    <property type="project" value="InterPro"/>
</dbReference>
<protein>
    <submittedName>
        <fullName evidence="3">Rhinocladiella mackenziei CBS 650.93 unplaced genomic scaffold supercont1.2, whole genome shotgun sequence</fullName>
    </submittedName>
</protein>
<dbReference type="STRING" id="1442369.A0A0D2IMY7"/>
<accession>A0A0D2IMY7</accession>
<dbReference type="InterPro" id="IPR036396">
    <property type="entry name" value="Cyt_P450_sf"/>
</dbReference>
<evidence type="ECO:0000313" key="4">
    <source>
        <dbReference type="Proteomes" id="UP000053617"/>
    </source>
</evidence>
<evidence type="ECO:0000256" key="2">
    <source>
        <dbReference type="SAM" id="Phobius"/>
    </source>
</evidence>
<keyword evidence="4" id="KW-1185">Reference proteome</keyword>
<dbReference type="Proteomes" id="UP000053617">
    <property type="component" value="Unassembled WGS sequence"/>
</dbReference>
<dbReference type="GeneID" id="25289883"/>
<feature type="binding site" description="axial binding residue" evidence="1">
    <location>
        <position position="460"/>
    </location>
    <ligand>
        <name>heme</name>
        <dbReference type="ChEBI" id="CHEBI:30413"/>
    </ligand>
    <ligandPart>
        <name>Fe</name>
        <dbReference type="ChEBI" id="CHEBI:18248"/>
    </ligandPart>
</feature>